<evidence type="ECO:0000313" key="2">
    <source>
        <dbReference type="EMBL" id="PIA33109.1"/>
    </source>
</evidence>
<proteinExistence type="predicted"/>
<dbReference type="InParanoid" id="A0A2G5CPE2"/>
<evidence type="ECO:0000256" key="1">
    <source>
        <dbReference type="SAM" id="Phobius"/>
    </source>
</evidence>
<gene>
    <name evidence="2" type="ORF">AQUCO_04200104v1</name>
</gene>
<organism evidence="2 3">
    <name type="scientific">Aquilegia coerulea</name>
    <name type="common">Rocky mountain columbine</name>
    <dbReference type="NCBI Taxonomy" id="218851"/>
    <lineage>
        <taxon>Eukaryota</taxon>
        <taxon>Viridiplantae</taxon>
        <taxon>Streptophyta</taxon>
        <taxon>Embryophyta</taxon>
        <taxon>Tracheophyta</taxon>
        <taxon>Spermatophyta</taxon>
        <taxon>Magnoliopsida</taxon>
        <taxon>Ranunculales</taxon>
        <taxon>Ranunculaceae</taxon>
        <taxon>Thalictroideae</taxon>
        <taxon>Aquilegia</taxon>
    </lineage>
</organism>
<protein>
    <submittedName>
        <fullName evidence="2">Uncharacterized protein</fullName>
    </submittedName>
</protein>
<reference evidence="2 3" key="1">
    <citation type="submission" date="2017-09" db="EMBL/GenBank/DDBJ databases">
        <title>WGS assembly of Aquilegia coerulea Goldsmith.</title>
        <authorList>
            <person name="Hodges S."/>
            <person name="Kramer E."/>
            <person name="Nordborg M."/>
            <person name="Tomkins J."/>
            <person name="Borevitz J."/>
            <person name="Derieg N."/>
            <person name="Yan J."/>
            <person name="Mihaltcheva S."/>
            <person name="Hayes R.D."/>
            <person name="Rokhsar D."/>
        </authorList>
    </citation>
    <scope>NUCLEOTIDE SEQUENCE [LARGE SCALE GENOMIC DNA]</scope>
    <source>
        <strain evidence="3">cv. Goldsmith</strain>
    </source>
</reference>
<dbReference type="Proteomes" id="UP000230069">
    <property type="component" value="Unassembled WGS sequence"/>
</dbReference>
<keyword evidence="1" id="KW-0472">Membrane</keyword>
<accession>A0A2G5CPE2</accession>
<dbReference type="EMBL" id="KZ305059">
    <property type="protein sequence ID" value="PIA33109.1"/>
    <property type="molecule type" value="Genomic_DNA"/>
</dbReference>
<keyword evidence="1" id="KW-1133">Transmembrane helix</keyword>
<feature type="transmembrane region" description="Helical" evidence="1">
    <location>
        <begin position="118"/>
        <end position="136"/>
    </location>
</feature>
<dbReference type="AlphaFoldDB" id="A0A2G5CPE2"/>
<name>A0A2G5CPE2_AQUCA</name>
<sequence>MDSGVDANELITEWIHVTEQAWEIGRSTLNRIIGVSIILPVFKLWDALPSNTTILLPLFSLGELSMVVITYNALLSLKIVGERRIAVEKLIGVARNNGAEPGKLSTFLSFPRLHMVELVLHTVLGMMFLFIIYNSLDA</sequence>
<feature type="transmembrane region" description="Helical" evidence="1">
    <location>
        <begin position="54"/>
        <end position="74"/>
    </location>
</feature>
<evidence type="ECO:0000313" key="3">
    <source>
        <dbReference type="Proteomes" id="UP000230069"/>
    </source>
</evidence>
<keyword evidence="3" id="KW-1185">Reference proteome</keyword>
<keyword evidence="1" id="KW-0812">Transmembrane</keyword>